<dbReference type="Proteomes" id="UP000472261">
    <property type="component" value="Unplaced"/>
</dbReference>
<dbReference type="Pfam" id="PF00567">
    <property type="entry name" value="TUDOR"/>
    <property type="match status" value="4"/>
</dbReference>
<dbReference type="KEGG" id="pcoc:116231606"/>
<evidence type="ECO:0000256" key="1">
    <source>
        <dbReference type="ARBA" id="ARBA00022723"/>
    </source>
</evidence>
<dbReference type="InterPro" id="IPR035437">
    <property type="entry name" value="SNase_OB-fold_sf"/>
</dbReference>
<evidence type="ECO:0000313" key="7">
    <source>
        <dbReference type="Ensembl" id="ENSPCLP00000010964.1"/>
    </source>
</evidence>
<dbReference type="FunFam" id="2.30.30.140:FF:000018">
    <property type="entry name" value="Serine/threonine-protein kinase 31"/>
    <property type="match status" value="3"/>
</dbReference>
<dbReference type="Pfam" id="PF01753">
    <property type="entry name" value="zf-MYND"/>
    <property type="match status" value="1"/>
</dbReference>
<evidence type="ECO:0000259" key="5">
    <source>
        <dbReference type="PROSITE" id="PS50304"/>
    </source>
</evidence>
<reference evidence="7" key="1">
    <citation type="submission" date="2025-08" db="UniProtKB">
        <authorList>
            <consortium name="Ensembl"/>
        </authorList>
    </citation>
    <scope>IDENTIFICATION</scope>
</reference>
<dbReference type="GeneID" id="116231606"/>
<keyword evidence="2 4" id="KW-0863">Zinc-finger</keyword>
<sequence length="1035" mass="116462">MAQALPVKDAGSSMESTATRRKLLLTDATDNGEMVSYSDSVEKPKKLQYSSKNVFSIDYDKSLFNMLTPPPQMRTCHHCGLSGSLRCSQCKQIYYCSVDCQKRDWSVHSVVCEPVKQNLSNSSGGKLPAKTKTGFYSKDNLMTEDSFKTKEHIKKIMFSDLQTLGIKKSMEVQGTVTEFRSPSEFYIQMNSPKVLEQISKLSVKLQDCYANAVIQEQYVAIRGEVCVARNSVDQTWRRALVKDVDVLQKKAQVFYIDCGKEEYIALSWIKALHKDIELFPPCAIKCSFANYDPEQQGCNGGNALFSSKLMGKTCSVIVVDVLQEEMMSSFAVDVVLPDLSENNSKESKEKIPEDKEQHCCGNITAQSVSVCIGDTFSVVISHVQNPEDFFCQQIRIGRRLAELQAHLCQYCNKLPSNPNFRPVSGELCCAQFTEDNVWYRAAVIAHASEDNIVVGYIDYGNFEVLQPTRLRPMIPELMDLPAQAIRCTLAGIKPLLGAWTSEAISLMKQLVKDKVFTVKVVDKESYRCVVELTDASVIPEINISRCLIEKGCADEASRMALPAIETSDVKQTNQDTTNKQKCKWSKFSHKQAVDVIVCTLYSPGEFYCQIASSNELRALNSLNKSLFEYCQKSPPNVFKPEKGEPCCALFSDDGNWYRALVEDIISDRVVRVHFVDYGNVEEVPADNIRQISSSFLELPFQGIKCWLSGIKPAGSKWSPEATKRFHKCTAGMKLQARIISFSRDGAGVELIDNSMGHPKVINEMLISEKLVEKEDLQDKNTFPKTSLGHWESIELAVDQTISVCVTEVRSPDLFYVIPAYCRDRDKLLKLLTELQDYCKYCKKQPFRPTLGEACCARFLGDGRWYRAVVLKVSQSTVEVLYADYGNIENVPLSNVLPITDSFLKIPFQTITCSLAGIKKVEWSPLVLDTLKEMLLNKYVTITVKGHSGNIKLVEVEKESENGSLNVADKLVTEGLVRYCKTANSDVAHQGSRSETKCCCTELKMQLKKHEQVLLFLLNKHHNSDRYEEMKKMLES</sequence>
<dbReference type="PANTHER" id="PTHR22948:SF4">
    <property type="entry name" value="TUDOR DOMAIN-CONTAINING PROTEIN 1"/>
    <property type="match status" value="1"/>
</dbReference>
<dbReference type="OrthoDB" id="341421at2759"/>
<dbReference type="SUPFAM" id="SSF63748">
    <property type="entry name" value="Tudor/PWWP/MBT"/>
    <property type="match status" value="4"/>
</dbReference>
<dbReference type="Ensembl" id="ENSPCLT00000014760.1">
    <property type="protein sequence ID" value="ENSPCLP00000010964.1"/>
    <property type="gene ID" value="ENSPCLG00000009053.1"/>
</dbReference>
<dbReference type="OMA" id="YCSAQKS"/>
<accession>A0A669PRW5</accession>
<dbReference type="PROSITE" id="PS01360">
    <property type="entry name" value="ZF_MYND_1"/>
    <property type="match status" value="1"/>
</dbReference>
<gene>
    <name evidence="7" type="primary">TDRD1</name>
</gene>
<dbReference type="RefSeq" id="XP_031453306.1">
    <property type="nucleotide sequence ID" value="XM_031597446.1"/>
</dbReference>
<evidence type="ECO:0000256" key="3">
    <source>
        <dbReference type="ARBA" id="ARBA00022833"/>
    </source>
</evidence>
<dbReference type="CDD" id="cd20409">
    <property type="entry name" value="Tudor_TDRD1_rpt2"/>
    <property type="match status" value="1"/>
</dbReference>
<dbReference type="Gene3D" id="2.30.30.140">
    <property type="match status" value="4"/>
</dbReference>
<dbReference type="InterPro" id="IPR050621">
    <property type="entry name" value="Tudor_domain_containing"/>
</dbReference>
<dbReference type="SMART" id="SM00333">
    <property type="entry name" value="TUDOR"/>
    <property type="match status" value="4"/>
</dbReference>
<dbReference type="InterPro" id="IPR002893">
    <property type="entry name" value="Znf_MYND"/>
</dbReference>
<evidence type="ECO:0000256" key="2">
    <source>
        <dbReference type="ARBA" id="ARBA00022771"/>
    </source>
</evidence>
<dbReference type="Gene3D" id="2.40.50.90">
    <property type="match status" value="4"/>
</dbReference>
<evidence type="ECO:0000259" key="6">
    <source>
        <dbReference type="PROSITE" id="PS50865"/>
    </source>
</evidence>
<keyword evidence="1" id="KW-0479">Metal-binding</keyword>
<dbReference type="GO" id="GO:0008270">
    <property type="term" value="F:zinc ion binding"/>
    <property type="evidence" value="ECO:0007669"/>
    <property type="project" value="UniProtKB-KW"/>
</dbReference>
<feature type="domain" description="Tudor" evidence="5">
    <location>
        <begin position="639"/>
        <end position="698"/>
    </location>
</feature>
<dbReference type="PROSITE" id="PS50304">
    <property type="entry name" value="TUDOR"/>
    <property type="match status" value="4"/>
</dbReference>
<dbReference type="RefSeq" id="XP_031453305.1">
    <property type="nucleotide sequence ID" value="XM_031597445.1"/>
</dbReference>
<name>A0A669PRW5_PHACC</name>
<reference evidence="7" key="2">
    <citation type="submission" date="2025-09" db="UniProtKB">
        <authorList>
            <consortium name="Ensembl"/>
        </authorList>
    </citation>
    <scope>IDENTIFICATION</scope>
</reference>
<dbReference type="Gene3D" id="6.10.140.2220">
    <property type="match status" value="1"/>
</dbReference>
<dbReference type="PANTHER" id="PTHR22948">
    <property type="entry name" value="TUDOR DOMAIN CONTAINING PROTEIN"/>
    <property type="match status" value="1"/>
</dbReference>
<protein>
    <submittedName>
        <fullName evidence="7">Tudor domain containing 1</fullName>
    </submittedName>
</protein>
<dbReference type="RefSeq" id="XP_031453304.1">
    <property type="nucleotide sequence ID" value="XM_031597444.1"/>
</dbReference>
<keyword evidence="3" id="KW-0862">Zinc</keyword>
<keyword evidence="8" id="KW-1185">Reference proteome</keyword>
<dbReference type="AlphaFoldDB" id="A0A669PRW5"/>
<dbReference type="SUPFAM" id="SSF144232">
    <property type="entry name" value="HIT/MYND zinc finger-like"/>
    <property type="match status" value="1"/>
</dbReference>
<organism evidence="7 8">
    <name type="scientific">Phasianus colchicus</name>
    <name type="common">Common pheasant</name>
    <dbReference type="NCBI Taxonomy" id="9054"/>
    <lineage>
        <taxon>Eukaryota</taxon>
        <taxon>Metazoa</taxon>
        <taxon>Chordata</taxon>
        <taxon>Craniata</taxon>
        <taxon>Vertebrata</taxon>
        <taxon>Euteleostomi</taxon>
        <taxon>Archelosauria</taxon>
        <taxon>Archosauria</taxon>
        <taxon>Dinosauria</taxon>
        <taxon>Saurischia</taxon>
        <taxon>Theropoda</taxon>
        <taxon>Coelurosauria</taxon>
        <taxon>Aves</taxon>
        <taxon>Neognathae</taxon>
        <taxon>Galloanserae</taxon>
        <taxon>Galliformes</taxon>
        <taxon>Phasianidae</taxon>
        <taxon>Phasianinae</taxon>
        <taxon>Phasianus</taxon>
    </lineage>
</organism>
<dbReference type="InterPro" id="IPR002999">
    <property type="entry name" value="Tudor"/>
</dbReference>
<evidence type="ECO:0000256" key="4">
    <source>
        <dbReference type="PROSITE-ProRule" id="PRU00134"/>
    </source>
</evidence>
<dbReference type="PROSITE" id="PS50865">
    <property type="entry name" value="ZF_MYND_2"/>
    <property type="match status" value="1"/>
</dbReference>
<dbReference type="CTD" id="56165"/>
<proteinExistence type="predicted"/>
<feature type="domain" description="Tudor" evidence="5">
    <location>
        <begin position="421"/>
        <end position="480"/>
    </location>
</feature>
<feature type="domain" description="Tudor" evidence="5">
    <location>
        <begin position="847"/>
        <end position="905"/>
    </location>
</feature>
<feature type="domain" description="MYND-type" evidence="6">
    <location>
        <begin position="76"/>
        <end position="112"/>
    </location>
</feature>
<evidence type="ECO:0000313" key="8">
    <source>
        <dbReference type="Proteomes" id="UP000472261"/>
    </source>
</evidence>
<dbReference type="InterPro" id="IPR047377">
    <property type="entry name" value="Tudor_TDRD1_rpt2"/>
</dbReference>
<feature type="domain" description="Tudor" evidence="5">
    <location>
        <begin position="219"/>
        <end position="279"/>
    </location>
</feature>
<dbReference type="FunFam" id="6.10.140.2220:FF:000011">
    <property type="entry name" value="Tudor domain containing 1"/>
    <property type="match status" value="1"/>
</dbReference>